<evidence type="ECO:0000256" key="1">
    <source>
        <dbReference type="ARBA" id="ARBA00022574"/>
    </source>
</evidence>
<feature type="repeat" description="WD" evidence="3">
    <location>
        <begin position="81"/>
        <end position="113"/>
    </location>
</feature>
<dbReference type="EMBL" id="KN824310">
    <property type="protein sequence ID" value="KIM25878.1"/>
    <property type="molecule type" value="Genomic_DNA"/>
</dbReference>
<evidence type="ECO:0000313" key="5">
    <source>
        <dbReference type="Proteomes" id="UP000054097"/>
    </source>
</evidence>
<dbReference type="PANTHER" id="PTHR22847:SF637">
    <property type="entry name" value="WD REPEAT DOMAIN 5B"/>
    <property type="match status" value="1"/>
</dbReference>
<reference evidence="4 5" key="1">
    <citation type="submission" date="2014-04" db="EMBL/GenBank/DDBJ databases">
        <authorList>
            <consortium name="DOE Joint Genome Institute"/>
            <person name="Kuo A."/>
            <person name="Zuccaro A."/>
            <person name="Kohler A."/>
            <person name="Nagy L.G."/>
            <person name="Floudas D."/>
            <person name="Copeland A."/>
            <person name="Barry K.W."/>
            <person name="Cichocki N."/>
            <person name="Veneault-Fourrey C."/>
            <person name="LaButti K."/>
            <person name="Lindquist E.A."/>
            <person name="Lipzen A."/>
            <person name="Lundell T."/>
            <person name="Morin E."/>
            <person name="Murat C."/>
            <person name="Sun H."/>
            <person name="Tunlid A."/>
            <person name="Henrissat B."/>
            <person name="Grigoriev I.V."/>
            <person name="Hibbett D.S."/>
            <person name="Martin F."/>
            <person name="Nordberg H.P."/>
            <person name="Cantor M.N."/>
            <person name="Hua S.X."/>
        </authorList>
    </citation>
    <scope>NUCLEOTIDE SEQUENCE [LARGE SCALE GENOMIC DNA]</scope>
    <source>
        <strain evidence="4 5">MAFF 305830</strain>
    </source>
</reference>
<protein>
    <submittedName>
        <fullName evidence="4">Uncharacterized protein</fullName>
    </submittedName>
</protein>
<feature type="repeat" description="WD" evidence="3">
    <location>
        <begin position="119"/>
        <end position="151"/>
    </location>
</feature>
<dbReference type="Pfam" id="PF00400">
    <property type="entry name" value="WD40"/>
    <property type="match status" value="3"/>
</dbReference>
<feature type="repeat" description="WD" evidence="3">
    <location>
        <begin position="162"/>
        <end position="194"/>
    </location>
</feature>
<dbReference type="PROSITE" id="PS50294">
    <property type="entry name" value="WD_REPEATS_REGION"/>
    <property type="match status" value="3"/>
</dbReference>
<dbReference type="InterPro" id="IPR036322">
    <property type="entry name" value="WD40_repeat_dom_sf"/>
</dbReference>
<dbReference type="STRING" id="933852.A0A0C2WHL1"/>
<proteinExistence type="predicted"/>
<name>A0A0C2WHL1_SERVB</name>
<reference evidence="5" key="2">
    <citation type="submission" date="2015-01" db="EMBL/GenBank/DDBJ databases">
        <title>Evolutionary Origins and Diversification of the Mycorrhizal Mutualists.</title>
        <authorList>
            <consortium name="DOE Joint Genome Institute"/>
            <consortium name="Mycorrhizal Genomics Consortium"/>
            <person name="Kohler A."/>
            <person name="Kuo A."/>
            <person name="Nagy L.G."/>
            <person name="Floudas D."/>
            <person name="Copeland A."/>
            <person name="Barry K.W."/>
            <person name="Cichocki N."/>
            <person name="Veneault-Fourrey C."/>
            <person name="LaButti K."/>
            <person name="Lindquist E.A."/>
            <person name="Lipzen A."/>
            <person name="Lundell T."/>
            <person name="Morin E."/>
            <person name="Murat C."/>
            <person name="Riley R."/>
            <person name="Ohm R."/>
            <person name="Sun H."/>
            <person name="Tunlid A."/>
            <person name="Henrissat B."/>
            <person name="Grigoriev I.V."/>
            <person name="Hibbett D.S."/>
            <person name="Martin F."/>
        </authorList>
    </citation>
    <scope>NUCLEOTIDE SEQUENCE [LARGE SCALE GENOMIC DNA]</scope>
    <source>
        <strain evidence="5">MAFF 305830</strain>
    </source>
</reference>
<gene>
    <name evidence="4" type="ORF">M408DRAFT_73614</name>
</gene>
<dbReference type="AlphaFoldDB" id="A0A0C2WHL1"/>
<dbReference type="HOGENOM" id="CLU_000288_57_19_1"/>
<dbReference type="GO" id="GO:1990234">
    <property type="term" value="C:transferase complex"/>
    <property type="evidence" value="ECO:0007669"/>
    <property type="project" value="UniProtKB-ARBA"/>
</dbReference>
<dbReference type="Proteomes" id="UP000054097">
    <property type="component" value="Unassembled WGS sequence"/>
</dbReference>
<dbReference type="PROSITE" id="PS50082">
    <property type="entry name" value="WD_REPEATS_2"/>
    <property type="match status" value="3"/>
</dbReference>
<evidence type="ECO:0000256" key="2">
    <source>
        <dbReference type="ARBA" id="ARBA00022737"/>
    </source>
</evidence>
<dbReference type="PRINTS" id="PR00320">
    <property type="entry name" value="GPROTEINBRPT"/>
</dbReference>
<dbReference type="Gene3D" id="2.130.10.10">
    <property type="entry name" value="YVTN repeat-like/Quinoprotein amine dehydrogenase"/>
    <property type="match status" value="2"/>
</dbReference>
<accession>A0A0C2WHL1</accession>
<dbReference type="InterPro" id="IPR020472">
    <property type="entry name" value="WD40_PAC1"/>
</dbReference>
<sequence>MVIKLKRALKANERARWCRDGHRFLQYHQIEIELGSINVHRALAFTPKESLTHKYYYNKYADRIPSVKSGIPSDWLSHQVLSGHISSVECVAFSPDGTRLVSGSADRTLRLWDGVTDPMEGHTSYVTCVAFSPDGTRVVSGSYDNTVRLWDGVTGASIGDPMEGHTSSVEFVAFSPDGTRVVSGSWDNTLRLWNSSSCAQQTVIETGSSVFQVQFSTCGFYIVSEGRIWDITTSIPSLMKGSSLIASPSFFPIRFNSTNHTLEISGYLNLVFPLPNYHVTRWAAYKGRIVLGSEDGRVMLIDCTHLL</sequence>
<keyword evidence="1 3" id="KW-0853">WD repeat</keyword>
<keyword evidence="2" id="KW-0677">Repeat</keyword>
<dbReference type="OrthoDB" id="6262491at2759"/>
<dbReference type="SMART" id="SM00320">
    <property type="entry name" value="WD40"/>
    <property type="match status" value="3"/>
</dbReference>
<keyword evidence="5" id="KW-1185">Reference proteome</keyword>
<dbReference type="InterPro" id="IPR015943">
    <property type="entry name" value="WD40/YVTN_repeat-like_dom_sf"/>
</dbReference>
<evidence type="ECO:0000256" key="3">
    <source>
        <dbReference type="PROSITE-ProRule" id="PRU00221"/>
    </source>
</evidence>
<dbReference type="GO" id="GO:0005634">
    <property type="term" value="C:nucleus"/>
    <property type="evidence" value="ECO:0007669"/>
    <property type="project" value="TreeGrafter"/>
</dbReference>
<dbReference type="SUPFAM" id="SSF50978">
    <property type="entry name" value="WD40 repeat-like"/>
    <property type="match status" value="1"/>
</dbReference>
<dbReference type="InterPro" id="IPR001680">
    <property type="entry name" value="WD40_rpt"/>
</dbReference>
<evidence type="ECO:0000313" key="4">
    <source>
        <dbReference type="EMBL" id="KIM25878.1"/>
    </source>
</evidence>
<organism evidence="4 5">
    <name type="scientific">Serendipita vermifera MAFF 305830</name>
    <dbReference type="NCBI Taxonomy" id="933852"/>
    <lineage>
        <taxon>Eukaryota</taxon>
        <taxon>Fungi</taxon>
        <taxon>Dikarya</taxon>
        <taxon>Basidiomycota</taxon>
        <taxon>Agaricomycotina</taxon>
        <taxon>Agaricomycetes</taxon>
        <taxon>Sebacinales</taxon>
        <taxon>Serendipitaceae</taxon>
        <taxon>Serendipita</taxon>
    </lineage>
</organism>
<dbReference type="PANTHER" id="PTHR22847">
    <property type="entry name" value="WD40 REPEAT PROTEIN"/>
    <property type="match status" value="1"/>
</dbReference>